<feature type="region of interest" description="Disordered" evidence="5">
    <location>
        <begin position="111"/>
        <end position="142"/>
    </location>
</feature>
<evidence type="ECO:0000313" key="8">
    <source>
        <dbReference type="Proteomes" id="UP000494040"/>
    </source>
</evidence>
<dbReference type="Pfam" id="PF13913">
    <property type="entry name" value="zf-C2HC_2"/>
    <property type="match status" value="1"/>
</dbReference>
<dbReference type="EnsemblMetazoa" id="XM_014390648.2">
    <property type="protein sequence ID" value="XP_014246134.1"/>
    <property type="gene ID" value="LOC106664705"/>
</dbReference>
<feature type="region of interest" description="Disordered" evidence="5">
    <location>
        <begin position="161"/>
        <end position="181"/>
    </location>
</feature>
<dbReference type="OrthoDB" id="265955at2759"/>
<keyword evidence="8" id="KW-1185">Reference proteome</keyword>
<feature type="compositionally biased region" description="Basic and acidic residues" evidence="5">
    <location>
        <begin position="116"/>
        <end position="125"/>
    </location>
</feature>
<evidence type="ECO:0000256" key="3">
    <source>
        <dbReference type="ARBA" id="ARBA00022833"/>
    </source>
</evidence>
<dbReference type="KEGG" id="clec:106664705"/>
<reference evidence="7" key="1">
    <citation type="submission" date="2022-01" db="UniProtKB">
        <authorList>
            <consortium name="EnsemblMetazoa"/>
        </authorList>
    </citation>
    <scope>IDENTIFICATION</scope>
</reference>
<dbReference type="InterPro" id="IPR049899">
    <property type="entry name" value="Znf_C2HC_C3H"/>
</dbReference>
<evidence type="ECO:0000259" key="6">
    <source>
        <dbReference type="PROSITE" id="PS52027"/>
    </source>
</evidence>
<dbReference type="AlphaFoldDB" id="A0A8I6TFC5"/>
<protein>
    <recommendedName>
        <fullName evidence="6">C2HC/C3H-type domain-containing protein</fullName>
    </recommendedName>
</protein>
<evidence type="ECO:0000256" key="4">
    <source>
        <dbReference type="PROSITE-ProRule" id="PRU01371"/>
    </source>
</evidence>
<evidence type="ECO:0000256" key="1">
    <source>
        <dbReference type="ARBA" id="ARBA00022723"/>
    </source>
</evidence>
<dbReference type="Proteomes" id="UP000494040">
    <property type="component" value="Unassembled WGS sequence"/>
</dbReference>
<evidence type="ECO:0000256" key="2">
    <source>
        <dbReference type="ARBA" id="ARBA00022771"/>
    </source>
</evidence>
<dbReference type="Gene3D" id="3.30.160.60">
    <property type="entry name" value="Classic Zinc Finger"/>
    <property type="match status" value="1"/>
</dbReference>
<accession>A0A8I6TFC5</accession>
<organism evidence="7 8">
    <name type="scientific">Cimex lectularius</name>
    <name type="common">Bed bug</name>
    <name type="synonym">Acanthia lectularia</name>
    <dbReference type="NCBI Taxonomy" id="79782"/>
    <lineage>
        <taxon>Eukaryota</taxon>
        <taxon>Metazoa</taxon>
        <taxon>Ecdysozoa</taxon>
        <taxon>Arthropoda</taxon>
        <taxon>Hexapoda</taxon>
        <taxon>Insecta</taxon>
        <taxon>Pterygota</taxon>
        <taxon>Neoptera</taxon>
        <taxon>Paraneoptera</taxon>
        <taxon>Hemiptera</taxon>
        <taxon>Heteroptera</taxon>
        <taxon>Panheteroptera</taxon>
        <taxon>Cimicomorpha</taxon>
        <taxon>Cimicidae</taxon>
        <taxon>Cimex</taxon>
    </lineage>
</organism>
<dbReference type="OMA" id="DIEHNDW"/>
<feature type="domain" description="C2HC/C3H-type" evidence="6">
    <location>
        <begin position="313"/>
        <end position="342"/>
    </location>
</feature>
<sequence>MDNQAILHKCRPGTATLSKPQILDPSWSMNIDMTEIRLATLAEVESLITKPRKGPVHITEDTFLKYKKRFFDVNDMKRPKRNIPGPINNERPKVSAMDILGEEVTNQVPTPCRACAKNDKPERFHSHPKGGPRSKTLPRERNQAIRNAVSKPVALKYKSGKAREPLKAQEQPGAKIVPSPRHKPAQTLATQLIVPPAVTIEEPAAKQGRPSPKKSVKTSIKVLDGKVAGKLGGQKTQVDVPILSAYEEGQHFCKRCGKTFGTDEEKFRAHLEGCMNEWDGIPASLEDDHSFSSGGLTQELVTEEDKYHMYITLLKPCPICNRKFFPNRLETHEAACRKINRHSRI</sequence>
<keyword evidence="2 4" id="KW-0863">Zinc-finger</keyword>
<evidence type="ECO:0000313" key="7">
    <source>
        <dbReference type="EnsemblMetazoa" id="XP_014246134.1"/>
    </source>
</evidence>
<dbReference type="GeneID" id="106664705"/>
<proteinExistence type="predicted"/>
<evidence type="ECO:0000256" key="5">
    <source>
        <dbReference type="SAM" id="MobiDB-lite"/>
    </source>
</evidence>
<keyword evidence="3" id="KW-0862">Zinc</keyword>
<dbReference type="GO" id="GO:0008270">
    <property type="term" value="F:zinc ion binding"/>
    <property type="evidence" value="ECO:0007669"/>
    <property type="project" value="UniProtKB-KW"/>
</dbReference>
<dbReference type="PROSITE" id="PS52027">
    <property type="entry name" value="ZF_C2HC_C3H"/>
    <property type="match status" value="1"/>
</dbReference>
<name>A0A8I6TFC5_CIMLE</name>
<keyword evidence="1" id="KW-0479">Metal-binding</keyword>
<dbReference type="RefSeq" id="XP_014246134.1">
    <property type="nucleotide sequence ID" value="XM_014390648.2"/>
</dbReference>